<dbReference type="SMART" id="SM00346">
    <property type="entry name" value="HTH_ICLR"/>
    <property type="match status" value="1"/>
</dbReference>
<evidence type="ECO:0000256" key="4">
    <source>
        <dbReference type="ARBA" id="ARBA00040379"/>
    </source>
</evidence>
<dbReference type="Pfam" id="PF09339">
    <property type="entry name" value="HTH_IclR"/>
    <property type="match status" value="1"/>
</dbReference>
<protein>
    <recommendedName>
        <fullName evidence="4">HTH-type transcriptional repressor AllR</fullName>
    </recommendedName>
    <alternativeName>
        <fullName evidence="5">Negative regulator of allantoin and glyoxylate utilization operons</fullName>
    </alternativeName>
</protein>
<dbReference type="SUPFAM" id="SSF55781">
    <property type="entry name" value="GAF domain-like"/>
    <property type="match status" value="1"/>
</dbReference>
<proteinExistence type="predicted"/>
<keyword evidence="3" id="KW-0804">Transcription</keyword>
<feature type="domain" description="IclR-ED" evidence="7">
    <location>
        <begin position="66"/>
        <end position="249"/>
    </location>
</feature>
<dbReference type="InterPro" id="IPR050707">
    <property type="entry name" value="HTH_MetabolicPath_Reg"/>
</dbReference>
<accession>A0A2V1ZXM4</accession>
<evidence type="ECO:0000256" key="3">
    <source>
        <dbReference type="ARBA" id="ARBA00023163"/>
    </source>
</evidence>
<evidence type="ECO:0000259" key="6">
    <source>
        <dbReference type="PROSITE" id="PS51077"/>
    </source>
</evidence>
<dbReference type="PANTHER" id="PTHR30136:SF24">
    <property type="entry name" value="HTH-TYPE TRANSCRIPTIONAL REPRESSOR ALLR"/>
    <property type="match status" value="1"/>
</dbReference>
<dbReference type="GO" id="GO:0003700">
    <property type="term" value="F:DNA-binding transcription factor activity"/>
    <property type="evidence" value="ECO:0007669"/>
    <property type="project" value="TreeGrafter"/>
</dbReference>
<evidence type="ECO:0000256" key="1">
    <source>
        <dbReference type="ARBA" id="ARBA00023015"/>
    </source>
</evidence>
<dbReference type="PANTHER" id="PTHR30136">
    <property type="entry name" value="HELIX-TURN-HELIX TRANSCRIPTIONAL REGULATOR, ICLR FAMILY"/>
    <property type="match status" value="1"/>
</dbReference>
<dbReference type="Gene3D" id="3.30.450.40">
    <property type="match status" value="1"/>
</dbReference>
<dbReference type="InterPro" id="IPR036390">
    <property type="entry name" value="WH_DNA-bd_sf"/>
</dbReference>
<dbReference type="InterPro" id="IPR011991">
    <property type="entry name" value="ArsR-like_HTH"/>
</dbReference>
<keyword evidence="2" id="KW-0238">DNA-binding</keyword>
<evidence type="ECO:0000256" key="5">
    <source>
        <dbReference type="ARBA" id="ARBA00042627"/>
    </source>
</evidence>
<dbReference type="PROSITE" id="PS51077">
    <property type="entry name" value="HTH_ICLR"/>
    <property type="match status" value="1"/>
</dbReference>
<dbReference type="EMBL" id="QGGM01000002">
    <property type="protein sequence ID" value="PWK14789.1"/>
    <property type="molecule type" value="Genomic_DNA"/>
</dbReference>
<dbReference type="PROSITE" id="PS51078">
    <property type="entry name" value="ICLR_ED"/>
    <property type="match status" value="1"/>
</dbReference>
<dbReference type="GO" id="GO:0045892">
    <property type="term" value="P:negative regulation of DNA-templated transcription"/>
    <property type="evidence" value="ECO:0007669"/>
    <property type="project" value="TreeGrafter"/>
</dbReference>
<gene>
    <name evidence="8" type="ORF">C8D84_102265</name>
</gene>
<dbReference type="AlphaFoldDB" id="A0A2V1ZXM4"/>
<feature type="domain" description="HTH iclR-type" evidence="6">
    <location>
        <begin position="4"/>
        <end position="72"/>
    </location>
</feature>
<dbReference type="InterPro" id="IPR036388">
    <property type="entry name" value="WH-like_DNA-bd_sf"/>
</dbReference>
<evidence type="ECO:0000313" key="9">
    <source>
        <dbReference type="Proteomes" id="UP000245655"/>
    </source>
</evidence>
<name>A0A2V1ZXM4_PSYIM</name>
<evidence type="ECO:0000313" key="8">
    <source>
        <dbReference type="EMBL" id="PWK14789.1"/>
    </source>
</evidence>
<dbReference type="InterPro" id="IPR029016">
    <property type="entry name" value="GAF-like_dom_sf"/>
</dbReference>
<sequence length="252" mass="28370">MPKVSSITRVLEIIEAVSYASKPLSPLELSQELDIPKPTIHRLIQNLLDEGFVTVDIGGGIIPGKRVRNLGVELWQQRLFFNERQMILQKLVDELKETCGIGVPYQMNMIYTNRANTTLPIQIYLPVGAKSPMWCTATGKLYLSQLPRTSRDKILQNLSLDKFTKNTITDIDALNAELDRIAETGIGIDNEEFISEMVAIAVPIRDRKSRYLASLYLHAPTIRVSLDDLLTHVPQLQKAAKDIQSLVYELPS</sequence>
<keyword evidence="9" id="KW-1185">Reference proteome</keyword>
<dbReference type="GeneID" id="60254439"/>
<comment type="caution">
    <text evidence="8">The sequence shown here is derived from an EMBL/GenBank/DDBJ whole genome shotgun (WGS) entry which is preliminary data.</text>
</comment>
<evidence type="ECO:0000259" key="7">
    <source>
        <dbReference type="PROSITE" id="PS51078"/>
    </source>
</evidence>
<dbReference type="InterPro" id="IPR014757">
    <property type="entry name" value="Tscrpt_reg_IclR_C"/>
</dbReference>
<dbReference type="RefSeq" id="WP_087815900.1">
    <property type="nucleotide sequence ID" value="NZ_CAJGZQ010000004.1"/>
</dbReference>
<dbReference type="Pfam" id="PF01614">
    <property type="entry name" value="IclR_C"/>
    <property type="match status" value="1"/>
</dbReference>
<dbReference type="CDD" id="cd00090">
    <property type="entry name" value="HTH_ARSR"/>
    <property type="match status" value="1"/>
</dbReference>
<keyword evidence="1" id="KW-0805">Transcription regulation</keyword>
<reference evidence="8 9" key="1">
    <citation type="submission" date="2018-05" db="EMBL/GenBank/DDBJ databases">
        <title>Genomic Encyclopedia of Type Strains, Phase IV (KMG-IV): sequencing the most valuable type-strain genomes for metagenomic binning, comparative biology and taxonomic classification.</title>
        <authorList>
            <person name="Goeker M."/>
        </authorList>
    </citation>
    <scope>NUCLEOTIDE SEQUENCE [LARGE SCALE GENOMIC DNA]</scope>
    <source>
        <strain evidence="8 9">DSM 7229</strain>
    </source>
</reference>
<organism evidence="8 9">
    <name type="scientific">Psychrobacter immobilis</name>
    <dbReference type="NCBI Taxonomy" id="498"/>
    <lineage>
        <taxon>Bacteria</taxon>
        <taxon>Pseudomonadati</taxon>
        <taxon>Pseudomonadota</taxon>
        <taxon>Gammaproteobacteria</taxon>
        <taxon>Moraxellales</taxon>
        <taxon>Moraxellaceae</taxon>
        <taxon>Psychrobacter</taxon>
    </lineage>
</organism>
<dbReference type="SUPFAM" id="SSF46785">
    <property type="entry name" value="Winged helix' DNA-binding domain"/>
    <property type="match status" value="1"/>
</dbReference>
<dbReference type="InterPro" id="IPR005471">
    <property type="entry name" value="Tscrpt_reg_IclR_N"/>
</dbReference>
<evidence type="ECO:0000256" key="2">
    <source>
        <dbReference type="ARBA" id="ARBA00023125"/>
    </source>
</evidence>
<dbReference type="Proteomes" id="UP000245655">
    <property type="component" value="Unassembled WGS sequence"/>
</dbReference>
<dbReference type="GO" id="GO:0003677">
    <property type="term" value="F:DNA binding"/>
    <property type="evidence" value="ECO:0007669"/>
    <property type="project" value="UniProtKB-KW"/>
</dbReference>
<dbReference type="Gene3D" id="1.10.10.10">
    <property type="entry name" value="Winged helix-like DNA-binding domain superfamily/Winged helix DNA-binding domain"/>
    <property type="match status" value="1"/>
</dbReference>